<dbReference type="PANTHER" id="PTHR31988">
    <property type="entry name" value="ESTERASE, PUTATIVE (DUF303)-RELATED"/>
    <property type="match status" value="1"/>
</dbReference>
<name>A0A3G9J307_9BACL</name>
<dbReference type="RefSeq" id="WP_164523073.1">
    <property type="nucleotide sequence ID" value="NZ_AP019308.1"/>
</dbReference>
<evidence type="ECO:0000313" key="2">
    <source>
        <dbReference type="Proteomes" id="UP000275368"/>
    </source>
</evidence>
<dbReference type="InterPro" id="IPR036514">
    <property type="entry name" value="SGNH_hydro_sf"/>
</dbReference>
<dbReference type="Proteomes" id="UP000275368">
    <property type="component" value="Chromosome"/>
</dbReference>
<dbReference type="Gene3D" id="3.40.50.1110">
    <property type="entry name" value="SGNH hydrolase"/>
    <property type="match status" value="1"/>
</dbReference>
<accession>A0A3G9J307</accession>
<dbReference type="SUPFAM" id="SSF52266">
    <property type="entry name" value="SGNH hydrolase"/>
    <property type="match status" value="1"/>
</dbReference>
<keyword evidence="2" id="KW-1185">Reference proteome</keyword>
<dbReference type="PANTHER" id="PTHR31988:SF19">
    <property type="entry name" value="9-O-ACETYL-N-ACETYLNEURAMINIC ACID DEACETYLASE-RELATED"/>
    <property type="match status" value="1"/>
</dbReference>
<proteinExistence type="predicted"/>
<dbReference type="PROSITE" id="PS51257">
    <property type="entry name" value="PROKAR_LIPOPROTEIN"/>
    <property type="match status" value="1"/>
</dbReference>
<dbReference type="KEGG" id="pbk:Back11_62970"/>
<protein>
    <submittedName>
        <fullName evidence="1">Uncharacterized protein</fullName>
    </submittedName>
</protein>
<evidence type="ECO:0000313" key="1">
    <source>
        <dbReference type="EMBL" id="BBH24952.1"/>
    </source>
</evidence>
<dbReference type="InterPro" id="IPR005181">
    <property type="entry name" value="SASA"/>
</dbReference>
<dbReference type="AlphaFoldDB" id="A0A3G9J307"/>
<dbReference type="Pfam" id="PF03629">
    <property type="entry name" value="SASA"/>
    <property type="match status" value="1"/>
</dbReference>
<dbReference type="InterPro" id="IPR052940">
    <property type="entry name" value="Carb_Esterase_6"/>
</dbReference>
<organism evidence="1 2">
    <name type="scientific">Paenibacillus baekrokdamisoli</name>
    <dbReference type="NCBI Taxonomy" id="1712516"/>
    <lineage>
        <taxon>Bacteria</taxon>
        <taxon>Bacillati</taxon>
        <taxon>Bacillota</taxon>
        <taxon>Bacilli</taxon>
        <taxon>Bacillales</taxon>
        <taxon>Paenibacillaceae</taxon>
        <taxon>Paenibacillus</taxon>
    </lineage>
</organism>
<dbReference type="EMBL" id="AP019308">
    <property type="protein sequence ID" value="BBH24952.1"/>
    <property type="molecule type" value="Genomic_DNA"/>
</dbReference>
<gene>
    <name evidence="1" type="ORF">Back11_62970</name>
</gene>
<reference evidence="1 2" key="1">
    <citation type="submission" date="2018-11" db="EMBL/GenBank/DDBJ databases">
        <title>Complete genome sequence of Paenibacillus baekrokdamisoli strain KCTC 33723.</title>
        <authorList>
            <person name="Kang S.W."/>
            <person name="Lee K.C."/>
            <person name="Kim K.K."/>
            <person name="Kim J.S."/>
            <person name="Kim D.S."/>
            <person name="Ko S.H."/>
            <person name="Yang S.H."/>
            <person name="Lee J.S."/>
        </authorList>
    </citation>
    <scope>NUCLEOTIDE SEQUENCE [LARGE SCALE GENOMIC DNA]</scope>
    <source>
        <strain evidence="1 2">KCTC 33723</strain>
    </source>
</reference>
<sequence length="482" mass="53552">MDKWEPTKKVPIIGMVLVIVMVWLASCTNEKVKVEQLLPLEEGKYVMNIEAPIEHQVYQRDLNNKATISFKIQVESDIAGKVEARAITEGESSDWQTIGDINGTTFEGVIVGVSIGQHRLDIRVRSDQTLAAKSVEPILVGDLWVLAGQSNMQGWGKLIDMEEPQVGISLYSREGDQWSQAVEPLGWTEGAMNWEAPRGAGLGIPFAKEVMSHTNVPIGLIMSAVGGSTMLDWDPARLETEPQSLYGDMIRKIRELGGSVKGVLWYQGESEANTEADIYLERMKTFVTQLRKDVGDSKLPFIYAQLSVYHTFDEGGKLWNRIQRDQLELESLIEHAAMVPTIDATLSDPVHLDAASLKRVGQRMAWRAIDMAYGMENAQSGPRPDTYIWNEERTELLITFKGINGKLAPINHAYGFQVTLGSDKVPFTALLTEDRMGVKLQFESPTSENDLLILWHGAGFNPVVNVKDEMGIPLVVFGPVAI</sequence>